<reference evidence="1 2" key="1">
    <citation type="submission" date="2020-07" db="EMBL/GenBank/DDBJ databases">
        <title>Genomic Encyclopedia of Type Strains, Phase IV (KMG-IV): sequencing the most valuable type-strain genomes for metagenomic binning, comparative biology and taxonomic classification.</title>
        <authorList>
            <person name="Goeker M."/>
        </authorList>
    </citation>
    <scope>NUCLEOTIDE SEQUENCE [LARGE SCALE GENOMIC DNA]</scope>
    <source>
        <strain evidence="1 2">DSM 17721</strain>
    </source>
</reference>
<keyword evidence="2" id="KW-1185">Reference proteome</keyword>
<dbReference type="AlphaFoldDB" id="A0A7W0HMN0"/>
<accession>A0A7W0HMN0</accession>
<comment type="caution">
    <text evidence="1">The sequence shown here is derived from an EMBL/GenBank/DDBJ whole genome shotgun (WGS) entry which is preliminary data.</text>
</comment>
<gene>
    <name evidence="1" type="ORF">HNR65_003598</name>
</gene>
<organism evidence="1 2">
    <name type="scientific">Desulfosalsimonas propionicica</name>
    <dbReference type="NCBI Taxonomy" id="332175"/>
    <lineage>
        <taxon>Bacteria</taxon>
        <taxon>Pseudomonadati</taxon>
        <taxon>Thermodesulfobacteriota</taxon>
        <taxon>Desulfobacteria</taxon>
        <taxon>Desulfobacterales</taxon>
        <taxon>Desulfosalsimonadaceae</taxon>
        <taxon>Desulfosalsimonas</taxon>
    </lineage>
</organism>
<evidence type="ECO:0000313" key="2">
    <source>
        <dbReference type="Proteomes" id="UP000525298"/>
    </source>
</evidence>
<evidence type="ECO:0000313" key="1">
    <source>
        <dbReference type="EMBL" id="MBA2883236.1"/>
    </source>
</evidence>
<proteinExistence type="predicted"/>
<name>A0A7W0HMN0_9BACT</name>
<protein>
    <submittedName>
        <fullName evidence="1">Uncharacterized protein</fullName>
    </submittedName>
</protein>
<dbReference type="Proteomes" id="UP000525298">
    <property type="component" value="Unassembled WGS sequence"/>
</dbReference>
<dbReference type="EMBL" id="JACDUS010000020">
    <property type="protein sequence ID" value="MBA2883236.1"/>
    <property type="molecule type" value="Genomic_DNA"/>
</dbReference>
<sequence length="106" mass="12180">MYSPLNSLAVNVEKQGPRKPVKAKFPLRYGKYSEIKTPEYEFIFNLNGEIKFIRGLNTNWPHPAEQFKRTDGNDWVYYTVGDDSSDKGIISGSSGRCRDRLKFPDS</sequence>